<dbReference type="EMBL" id="AZST01000087">
    <property type="protein sequence ID" value="KEP52803.1"/>
    <property type="molecule type" value="Genomic_DNA"/>
</dbReference>
<dbReference type="AlphaFoldDB" id="A0A074S7F8"/>
<dbReference type="InterPro" id="IPR050314">
    <property type="entry name" value="Glycosyl_Hydrlase_18"/>
</dbReference>
<feature type="compositionally biased region" description="Low complexity" evidence="1">
    <location>
        <begin position="455"/>
        <end position="519"/>
    </location>
</feature>
<dbReference type="OrthoDB" id="73875at2759"/>
<dbReference type="SUPFAM" id="SSF51445">
    <property type="entry name" value="(Trans)glycosidases"/>
    <property type="match status" value="1"/>
</dbReference>
<evidence type="ECO:0000256" key="2">
    <source>
        <dbReference type="SAM" id="SignalP"/>
    </source>
</evidence>
<feature type="compositionally biased region" description="Low complexity" evidence="1">
    <location>
        <begin position="887"/>
        <end position="901"/>
    </location>
</feature>
<feature type="compositionally biased region" description="Acidic residues" evidence="1">
    <location>
        <begin position="763"/>
        <end position="775"/>
    </location>
</feature>
<dbReference type="GO" id="GO:0006032">
    <property type="term" value="P:chitin catabolic process"/>
    <property type="evidence" value="ECO:0007669"/>
    <property type="project" value="TreeGrafter"/>
</dbReference>
<dbReference type="SMART" id="SM00636">
    <property type="entry name" value="Glyco_18"/>
    <property type="match status" value="1"/>
</dbReference>
<dbReference type="PANTHER" id="PTHR11177:SF392">
    <property type="entry name" value="HAP41P"/>
    <property type="match status" value="1"/>
</dbReference>
<dbReference type="GO" id="GO:0004568">
    <property type="term" value="F:chitinase activity"/>
    <property type="evidence" value="ECO:0007669"/>
    <property type="project" value="TreeGrafter"/>
</dbReference>
<feature type="compositionally biased region" description="Polar residues" evidence="1">
    <location>
        <begin position="586"/>
        <end position="595"/>
    </location>
</feature>
<feature type="region of interest" description="Disordered" evidence="1">
    <location>
        <begin position="850"/>
        <end position="907"/>
    </location>
</feature>
<reference evidence="4 5" key="1">
    <citation type="submission" date="2013-12" db="EMBL/GenBank/DDBJ databases">
        <authorList>
            <person name="Cubeta M."/>
            <person name="Pakala S."/>
            <person name="Fedorova N."/>
            <person name="Thomas E."/>
            <person name="Dean R."/>
            <person name="Jabaji S."/>
            <person name="Neate S."/>
            <person name="Toda T."/>
            <person name="Tavantzis S."/>
            <person name="Vilgalys R."/>
            <person name="Bharathan N."/>
            <person name="Pakala S."/>
            <person name="Losada L.S."/>
            <person name="Zafar N."/>
            <person name="Nierman W."/>
        </authorList>
    </citation>
    <scope>NUCLEOTIDE SEQUENCE [LARGE SCALE GENOMIC DNA]</scope>
    <source>
        <strain evidence="4 5">123E</strain>
    </source>
</reference>
<gene>
    <name evidence="4" type="ORF">V565_039880</name>
</gene>
<dbReference type="Pfam" id="PF00704">
    <property type="entry name" value="Glyco_hydro_18"/>
    <property type="match status" value="1"/>
</dbReference>
<protein>
    <submittedName>
        <fullName evidence="4">Glycoside hydrolase family 18 protein</fullName>
    </submittedName>
</protein>
<feature type="compositionally biased region" description="Low complexity" evidence="1">
    <location>
        <begin position="855"/>
        <end position="880"/>
    </location>
</feature>
<feature type="signal peptide" evidence="2">
    <location>
        <begin position="1"/>
        <end position="17"/>
    </location>
</feature>
<dbReference type="SUPFAM" id="SSF54556">
    <property type="entry name" value="Chitinase insertion domain"/>
    <property type="match status" value="1"/>
</dbReference>
<comment type="caution">
    <text evidence="4">The sequence shown here is derived from an EMBL/GenBank/DDBJ whole genome shotgun (WGS) entry which is preliminary data.</text>
</comment>
<sequence>MLSSALLSLGVAGSALAWPSLGHSSHSSIARALQTRQETSAPAAKPKEPVAATWFASWHANDFPLANVSWNKYTTVSYSFAVTTPNISFVNISDPEVFKDFVSTAHTNNVSATISVGGWTGSQYFSSAVATADNRTEFVKTMVSLLKDNNLDGLSFDWEYPNAEGVGCNIKSPNDTENFLLFLKELRTSLPTNATLSAATSIKPFISADGTPSTNVSEFATVFDYLQLMNYDVWGPWSDTTGPNAPLNDTCAVNATQKVGSAVSAVEAWTKAGFPVDQLVLGVGAYGHGFSVAPADALNNTILNPYSPFNKSFTPPGDTWSDTAANGTLDVCGNPQVEGGSWTFWGLIEGGFLNENGTANTAEGITYKYDECSQTPFVYNQTSGVLVAFDNAASFTAKGQFINATGLRGFAMWETGGDYDDILLDAIRSGAGFPEVIEDGDDCEDDETGATTPQTGNSSNTPDNTSSNSNSNSSSSSSNTSSTNTNGSTSNNSNTSSSSSSSSSNNSGGNGSGSSSNSSGDDDQTNTTPENGATAPENGNSGDDDETGNSSNNSGDDQTSTTTPQTGATTPQTGSSNNSGDDDETGNSSNNSGDDQTSTTPQTGATTPQTGSSNNSGDGQTSTTPENGNSSSNSGDDQTGNSSNDPSTSQGNTSGSTSSSSSSTSSSSNTSNTSSSNNSGSNNSGSNNTGSSSTTPSCNDDDKDCDEDSEPTTTTSPQPTTPATSEDDDECEDDEEPEPAITTTAPTTSSAAPTPTTPTGLPDEGDDECEDDEPVTETTSGTASAASTGTAEATSTESLVTSASASSTSAPVMEIASSVEPTASESYEPSLTSATVEPTASVYSSSSVELTASNTATSAEPTSTVESSSAVPTTSSAAPAYGPPPTSTLLTTTSESYSTVSAPMPTF</sequence>
<evidence type="ECO:0000259" key="3">
    <source>
        <dbReference type="PROSITE" id="PS51910"/>
    </source>
</evidence>
<dbReference type="GO" id="GO:0005576">
    <property type="term" value="C:extracellular region"/>
    <property type="evidence" value="ECO:0007669"/>
    <property type="project" value="TreeGrafter"/>
</dbReference>
<feature type="compositionally biased region" description="Low complexity" evidence="1">
    <location>
        <begin position="621"/>
        <end position="695"/>
    </location>
</feature>
<feature type="compositionally biased region" description="Acidic residues" evidence="1">
    <location>
        <begin position="436"/>
        <end position="448"/>
    </location>
</feature>
<feature type="region of interest" description="Disordered" evidence="1">
    <location>
        <begin position="435"/>
        <end position="836"/>
    </location>
</feature>
<accession>A0A074S7F8</accession>
<dbReference type="InterPro" id="IPR029070">
    <property type="entry name" value="Chitinase_insertion_sf"/>
</dbReference>
<dbReference type="InterPro" id="IPR001223">
    <property type="entry name" value="Glyco_hydro18_cat"/>
</dbReference>
<dbReference type="InterPro" id="IPR017853">
    <property type="entry name" value="GH"/>
</dbReference>
<evidence type="ECO:0000256" key="1">
    <source>
        <dbReference type="SAM" id="MobiDB-lite"/>
    </source>
</evidence>
<dbReference type="Proteomes" id="UP000027456">
    <property type="component" value="Unassembled WGS sequence"/>
</dbReference>
<evidence type="ECO:0000313" key="4">
    <source>
        <dbReference type="EMBL" id="KEP52803.1"/>
    </source>
</evidence>
<feature type="compositionally biased region" description="Low complexity" evidence="1">
    <location>
        <begin position="711"/>
        <end position="724"/>
    </location>
</feature>
<organism evidence="4 5">
    <name type="scientific">Rhizoctonia solani 123E</name>
    <dbReference type="NCBI Taxonomy" id="1423351"/>
    <lineage>
        <taxon>Eukaryota</taxon>
        <taxon>Fungi</taxon>
        <taxon>Dikarya</taxon>
        <taxon>Basidiomycota</taxon>
        <taxon>Agaricomycotina</taxon>
        <taxon>Agaricomycetes</taxon>
        <taxon>Cantharellales</taxon>
        <taxon>Ceratobasidiaceae</taxon>
        <taxon>Rhizoctonia</taxon>
    </lineage>
</organism>
<feature type="compositionally biased region" description="Polar residues" evidence="1">
    <location>
        <begin position="819"/>
        <end position="836"/>
    </location>
</feature>
<keyword evidence="4" id="KW-0378">Hydrolase</keyword>
<dbReference type="PANTHER" id="PTHR11177">
    <property type="entry name" value="CHITINASE"/>
    <property type="match status" value="1"/>
</dbReference>
<feature type="chain" id="PRO_5001698537" evidence="2">
    <location>
        <begin position="18"/>
        <end position="907"/>
    </location>
</feature>
<feature type="compositionally biased region" description="Low complexity" evidence="1">
    <location>
        <begin position="739"/>
        <end position="762"/>
    </location>
</feature>
<keyword evidence="2" id="KW-0732">Signal</keyword>
<feature type="compositionally biased region" description="Low complexity" evidence="1">
    <location>
        <begin position="776"/>
        <end position="810"/>
    </location>
</feature>
<keyword evidence="5" id="KW-1185">Reference proteome</keyword>
<feature type="compositionally biased region" description="Low complexity" evidence="1">
    <location>
        <begin position="596"/>
        <end position="613"/>
    </location>
</feature>
<dbReference type="GO" id="GO:0005975">
    <property type="term" value="P:carbohydrate metabolic process"/>
    <property type="evidence" value="ECO:0007669"/>
    <property type="project" value="InterPro"/>
</dbReference>
<evidence type="ECO:0000313" key="5">
    <source>
        <dbReference type="Proteomes" id="UP000027456"/>
    </source>
</evidence>
<dbReference type="PROSITE" id="PS51910">
    <property type="entry name" value="GH18_2"/>
    <property type="match status" value="1"/>
</dbReference>
<dbReference type="Gene3D" id="3.10.50.10">
    <property type="match status" value="1"/>
</dbReference>
<dbReference type="HOGENOM" id="CLU_318109_0_0_1"/>
<dbReference type="GO" id="GO:0008061">
    <property type="term" value="F:chitin binding"/>
    <property type="evidence" value="ECO:0007669"/>
    <property type="project" value="InterPro"/>
</dbReference>
<proteinExistence type="predicted"/>
<feature type="compositionally biased region" description="Low complexity" evidence="1">
    <location>
        <begin position="554"/>
        <end position="576"/>
    </location>
</feature>
<feature type="compositionally biased region" description="Acidic residues" evidence="1">
    <location>
        <begin position="699"/>
        <end position="710"/>
    </location>
</feature>
<feature type="domain" description="GH18" evidence="3">
    <location>
        <begin position="49"/>
        <end position="434"/>
    </location>
</feature>
<dbReference type="Gene3D" id="3.20.20.80">
    <property type="entry name" value="Glycosidases"/>
    <property type="match status" value="1"/>
</dbReference>
<dbReference type="STRING" id="1423351.A0A074S7F8"/>
<dbReference type="InterPro" id="IPR011583">
    <property type="entry name" value="Chitinase_II/V-like_cat"/>
</dbReference>
<name>A0A074S7F8_9AGAM</name>
<feature type="compositionally biased region" description="Acidic residues" evidence="1">
    <location>
        <begin position="725"/>
        <end position="738"/>
    </location>
</feature>